<comment type="caution">
    <text evidence="2">The sequence shown here is derived from an EMBL/GenBank/DDBJ whole genome shotgun (WGS) entry which is preliminary data.</text>
</comment>
<name>A0ABR1Z1P3_9PEZI</name>
<evidence type="ECO:0000313" key="3">
    <source>
        <dbReference type="Proteomes" id="UP001492380"/>
    </source>
</evidence>
<accession>A0ABR1Z1P3</accession>
<evidence type="ECO:0000313" key="2">
    <source>
        <dbReference type="EMBL" id="KAK8246318.1"/>
    </source>
</evidence>
<sequence length="339" mass="37398">MLQHLLRLSYPTPADHLDPEDHFSTALGTIFSDDLANQHGDRDALITYLPSTYPAYPAVELRLADPADEDERRKFAHYLWNAGVLMAELVAGRGGGEEDEKDVEGEGVNGEAEGEDAQRSAKDAGSWVPFALAGDGEWWVGRGEEHKWRVKGHAVLELGAGVGLAGIMSVLAGAEEVVISDYPAPEILQNLRSNVERNVPSQLRPKVRVEGHTWGDVTSPFPAANTGKFSRILAADCLWMPHEHANLARSMRHFLSPDEDARVLVIAGFHTGRARMAAFFDVVGDEGLEVEEMFEMDAEGKRREWRSERDGGAEDHGERKKWLVLARLKRKTSINSGSA</sequence>
<dbReference type="Proteomes" id="UP001492380">
    <property type="component" value="Unassembled WGS sequence"/>
</dbReference>
<feature type="region of interest" description="Disordered" evidence="1">
    <location>
        <begin position="299"/>
        <end position="318"/>
    </location>
</feature>
<dbReference type="EMBL" id="JBBWRZ010000001">
    <property type="protein sequence ID" value="KAK8246318.1"/>
    <property type="molecule type" value="Genomic_DNA"/>
</dbReference>
<gene>
    <name evidence="2" type="ORF">HDK90DRAFT_7679</name>
</gene>
<dbReference type="Gene3D" id="3.40.50.150">
    <property type="entry name" value="Vaccinia Virus protein VP39"/>
    <property type="match status" value="1"/>
</dbReference>
<feature type="region of interest" description="Disordered" evidence="1">
    <location>
        <begin position="93"/>
        <end position="121"/>
    </location>
</feature>
<dbReference type="PANTHER" id="PTHR14614:SF104">
    <property type="entry name" value="N-METHYLTRANSFERASE, PUTATIVE (AFU_ORTHOLOGUE AFUA_1G17750)-RELATED"/>
    <property type="match status" value="1"/>
</dbReference>
<evidence type="ECO:0000256" key="1">
    <source>
        <dbReference type="SAM" id="MobiDB-lite"/>
    </source>
</evidence>
<evidence type="ECO:0008006" key="4">
    <source>
        <dbReference type="Google" id="ProtNLM"/>
    </source>
</evidence>
<dbReference type="Pfam" id="PF10294">
    <property type="entry name" value="Methyltransf_16"/>
    <property type="match status" value="1"/>
</dbReference>
<protein>
    <recommendedName>
        <fullName evidence="4">Nicotinamide N-methyltransferase</fullName>
    </recommendedName>
</protein>
<dbReference type="PANTHER" id="PTHR14614">
    <property type="entry name" value="HEPATOCELLULAR CARCINOMA-ASSOCIATED ANTIGEN"/>
    <property type="match status" value="1"/>
</dbReference>
<organism evidence="2 3">
    <name type="scientific">Phyllosticta capitalensis</name>
    <dbReference type="NCBI Taxonomy" id="121624"/>
    <lineage>
        <taxon>Eukaryota</taxon>
        <taxon>Fungi</taxon>
        <taxon>Dikarya</taxon>
        <taxon>Ascomycota</taxon>
        <taxon>Pezizomycotina</taxon>
        <taxon>Dothideomycetes</taxon>
        <taxon>Dothideomycetes incertae sedis</taxon>
        <taxon>Botryosphaeriales</taxon>
        <taxon>Phyllostictaceae</taxon>
        <taxon>Phyllosticta</taxon>
    </lineage>
</organism>
<dbReference type="InterPro" id="IPR029063">
    <property type="entry name" value="SAM-dependent_MTases_sf"/>
</dbReference>
<keyword evidence="3" id="KW-1185">Reference proteome</keyword>
<proteinExistence type="predicted"/>
<dbReference type="SUPFAM" id="SSF53335">
    <property type="entry name" value="S-adenosyl-L-methionine-dependent methyltransferases"/>
    <property type="match status" value="1"/>
</dbReference>
<reference evidence="2 3" key="1">
    <citation type="submission" date="2024-04" db="EMBL/GenBank/DDBJ databases">
        <title>Phyllosticta paracitricarpa is synonymous to the EU quarantine fungus P. citricarpa based on phylogenomic analyses.</title>
        <authorList>
            <consortium name="Lawrence Berkeley National Laboratory"/>
            <person name="Van Ingen-Buijs V.A."/>
            <person name="Van Westerhoven A.C."/>
            <person name="Haridas S."/>
            <person name="Skiadas P."/>
            <person name="Martin F."/>
            <person name="Groenewald J.Z."/>
            <person name="Crous P.W."/>
            <person name="Seidl M.F."/>
        </authorList>
    </citation>
    <scope>NUCLEOTIDE SEQUENCE [LARGE SCALE GENOMIC DNA]</scope>
    <source>
        <strain evidence="2 3">CBS 123374</strain>
    </source>
</reference>
<dbReference type="InterPro" id="IPR019410">
    <property type="entry name" value="Methyltransf_16"/>
</dbReference>